<evidence type="ECO:0000313" key="1">
    <source>
        <dbReference type="EMBL" id="GEU51336.1"/>
    </source>
</evidence>
<reference evidence="1" key="1">
    <citation type="journal article" date="2019" name="Sci. Rep.">
        <title>Draft genome of Tanacetum cinerariifolium, the natural source of mosquito coil.</title>
        <authorList>
            <person name="Yamashiro T."/>
            <person name="Shiraishi A."/>
            <person name="Satake H."/>
            <person name="Nakayama K."/>
        </authorList>
    </citation>
    <scope>NUCLEOTIDE SEQUENCE</scope>
</reference>
<name>A0A6L2KPV4_TANCI</name>
<comment type="caution">
    <text evidence="1">The sequence shown here is derived from an EMBL/GenBank/DDBJ whole genome shotgun (WGS) entry which is preliminary data.</text>
</comment>
<evidence type="ECO:0008006" key="2">
    <source>
        <dbReference type="Google" id="ProtNLM"/>
    </source>
</evidence>
<gene>
    <name evidence="1" type="ORF">Tci_023314</name>
</gene>
<dbReference type="EMBL" id="BKCJ010002851">
    <property type="protein sequence ID" value="GEU51336.1"/>
    <property type="molecule type" value="Genomic_DNA"/>
</dbReference>
<protein>
    <recommendedName>
        <fullName evidence="2">Integrase, catalytic region, zinc finger, CCHC-type, peptidase aspartic, catalytic</fullName>
    </recommendedName>
</protein>
<organism evidence="1">
    <name type="scientific">Tanacetum cinerariifolium</name>
    <name type="common">Dalmatian daisy</name>
    <name type="synonym">Chrysanthemum cinerariifolium</name>
    <dbReference type="NCBI Taxonomy" id="118510"/>
    <lineage>
        <taxon>Eukaryota</taxon>
        <taxon>Viridiplantae</taxon>
        <taxon>Streptophyta</taxon>
        <taxon>Embryophyta</taxon>
        <taxon>Tracheophyta</taxon>
        <taxon>Spermatophyta</taxon>
        <taxon>Magnoliopsida</taxon>
        <taxon>eudicotyledons</taxon>
        <taxon>Gunneridae</taxon>
        <taxon>Pentapetalae</taxon>
        <taxon>asterids</taxon>
        <taxon>campanulids</taxon>
        <taxon>Asterales</taxon>
        <taxon>Asteraceae</taxon>
        <taxon>Asteroideae</taxon>
        <taxon>Anthemideae</taxon>
        <taxon>Anthemidinae</taxon>
        <taxon>Tanacetum</taxon>
    </lineage>
</organism>
<dbReference type="AlphaFoldDB" id="A0A6L2KPV4"/>
<sequence length="124" mass="14296">MTTLAEHMIVEGADNHPYMLEKTMYTSGLSRILLYKKGKKDGIMMLNSILEGPLVYGTINENGVQRKKTYAELTNQEKLQDDCDVRATNIVLQGLLPDLYSLINHHNVAKEIWDRVRYTWKEPI</sequence>
<proteinExistence type="predicted"/>
<accession>A0A6L2KPV4</accession>